<dbReference type="Gene3D" id="3.90.550.10">
    <property type="entry name" value="Spore Coat Polysaccharide Biosynthesis Protein SpsA, Chain A"/>
    <property type="match status" value="1"/>
</dbReference>
<keyword evidence="1" id="KW-0328">Glycosyltransferase</keyword>
<evidence type="ECO:0000256" key="1">
    <source>
        <dbReference type="ARBA" id="ARBA00022676"/>
    </source>
</evidence>
<dbReference type="InterPro" id="IPR029044">
    <property type="entry name" value="Nucleotide-diphossugar_trans"/>
</dbReference>
<dbReference type="PANTHER" id="PTHR31306">
    <property type="entry name" value="ALPHA-1,6-MANNOSYLTRANSFERASE MNN11-RELATED"/>
    <property type="match status" value="1"/>
</dbReference>
<accession>A0A4R1NJN0</accession>
<sequence length="261" mass="30998">MPDILIVSSHTAPSSTAPINHQIYASRHGYRYLFDVTPYPLKKTFDQKLKTIIAHLEHTTWLMWIDDDAYIMDHNIKLEQFLPENDNCDLVFCNSPINDKGEWTFLNSGVCFIRNTAFTRKLFEEIINTPIETVKQWWEKEKYGKFTNGDQDQIVYQLVNQNALEEKLLIREYFAFNARPVDFATRPDEHFICHFCGFKDKILPIYKLRKKFNLNRFMLQSDTKEIEKNYKYSLFFQAQSSNIVATKILKRFLTKINRIVK</sequence>
<dbReference type="RefSeq" id="WP_132927484.1">
    <property type="nucleotide sequence ID" value="NZ_SJOI01000001.1"/>
</dbReference>
<dbReference type="SUPFAM" id="SSF53448">
    <property type="entry name" value="Nucleotide-diphospho-sugar transferases"/>
    <property type="match status" value="1"/>
</dbReference>
<dbReference type="PANTHER" id="PTHR31306:SF4">
    <property type="entry name" value="ALPHA-1,2-GALACTOSYLTRANSFERASE"/>
    <property type="match status" value="1"/>
</dbReference>
<gene>
    <name evidence="3" type="ORF">EZJ58_5666</name>
</gene>
<keyword evidence="4" id="KW-1185">Reference proteome</keyword>
<keyword evidence="2 3" id="KW-0808">Transferase</keyword>
<dbReference type="EMBL" id="SJOI01000001">
    <property type="protein sequence ID" value="TCL07347.1"/>
    <property type="molecule type" value="Genomic_DNA"/>
</dbReference>
<dbReference type="GO" id="GO:0016757">
    <property type="term" value="F:glycosyltransferase activity"/>
    <property type="evidence" value="ECO:0007669"/>
    <property type="project" value="UniProtKB-KW"/>
</dbReference>
<comment type="caution">
    <text evidence="3">The sequence shown here is derived from an EMBL/GenBank/DDBJ whole genome shotgun (WGS) entry which is preliminary data.</text>
</comment>
<name>A0A4R1NJN0_9GAMM</name>
<protein>
    <submittedName>
        <fullName evidence="3">Galactosyl transferase GMA12/MNN10 family protein</fullName>
    </submittedName>
</protein>
<evidence type="ECO:0000256" key="2">
    <source>
        <dbReference type="ARBA" id="ARBA00022679"/>
    </source>
</evidence>
<evidence type="ECO:0000313" key="3">
    <source>
        <dbReference type="EMBL" id="TCL07347.1"/>
    </source>
</evidence>
<dbReference type="Proteomes" id="UP000294555">
    <property type="component" value="Unassembled WGS sequence"/>
</dbReference>
<dbReference type="InterPro" id="IPR008630">
    <property type="entry name" value="Glyco_trans_34"/>
</dbReference>
<dbReference type="GO" id="GO:0016020">
    <property type="term" value="C:membrane"/>
    <property type="evidence" value="ECO:0007669"/>
    <property type="project" value="InterPro"/>
</dbReference>
<evidence type="ECO:0000313" key="4">
    <source>
        <dbReference type="Proteomes" id="UP000294555"/>
    </source>
</evidence>
<dbReference type="GO" id="GO:0006487">
    <property type="term" value="P:protein N-linked glycosylation"/>
    <property type="evidence" value="ECO:0007669"/>
    <property type="project" value="TreeGrafter"/>
</dbReference>
<reference evidence="3 4" key="1">
    <citation type="submission" date="2019-02" db="EMBL/GenBank/DDBJ databases">
        <title>Investigation of anaerobic lignin degradation for improved lignocellulosic biofuels.</title>
        <authorList>
            <person name="Deangelis K."/>
        </authorList>
    </citation>
    <scope>NUCLEOTIDE SEQUENCE [LARGE SCALE GENOMIC DNA]</scope>
    <source>
        <strain evidence="3 4">159R</strain>
    </source>
</reference>
<proteinExistence type="predicted"/>
<dbReference type="AlphaFoldDB" id="A0A4R1NJN0"/>
<dbReference type="OrthoDB" id="1494230at2"/>
<organism evidence="3 4">
    <name type="scientific">Sodalis ligni</name>
    <dbReference type="NCBI Taxonomy" id="2697027"/>
    <lineage>
        <taxon>Bacteria</taxon>
        <taxon>Pseudomonadati</taxon>
        <taxon>Pseudomonadota</taxon>
        <taxon>Gammaproteobacteria</taxon>
        <taxon>Enterobacterales</taxon>
        <taxon>Bruguierivoracaceae</taxon>
        <taxon>Sodalis</taxon>
    </lineage>
</organism>